<sequence>MLRRVTQHTQPDTDVPTLTADLAYPFSCKSFTRTPYTTGGLGKRGLLEQGSTGVRDDPIQWLSLPSDQRAPQSTAELTATISACRGENSS</sequence>
<organism evidence="1 2">
    <name type="scientific">Boeremia exigua</name>
    <dbReference type="NCBI Taxonomy" id="749465"/>
    <lineage>
        <taxon>Eukaryota</taxon>
        <taxon>Fungi</taxon>
        <taxon>Dikarya</taxon>
        <taxon>Ascomycota</taxon>
        <taxon>Pezizomycotina</taxon>
        <taxon>Dothideomycetes</taxon>
        <taxon>Pleosporomycetidae</taxon>
        <taxon>Pleosporales</taxon>
        <taxon>Pleosporineae</taxon>
        <taxon>Didymellaceae</taxon>
        <taxon>Boeremia</taxon>
    </lineage>
</organism>
<dbReference type="EMBL" id="JAPHNI010000257">
    <property type="protein sequence ID" value="KAJ8113378.1"/>
    <property type="molecule type" value="Genomic_DNA"/>
</dbReference>
<keyword evidence="2" id="KW-1185">Reference proteome</keyword>
<reference evidence="1" key="1">
    <citation type="submission" date="2022-11" db="EMBL/GenBank/DDBJ databases">
        <title>Genome Sequence of Boeremia exigua.</title>
        <authorList>
            <person name="Buettner E."/>
        </authorList>
    </citation>
    <scope>NUCLEOTIDE SEQUENCE</scope>
    <source>
        <strain evidence="1">CU02</strain>
    </source>
</reference>
<evidence type="ECO:0000313" key="2">
    <source>
        <dbReference type="Proteomes" id="UP001153331"/>
    </source>
</evidence>
<dbReference type="Proteomes" id="UP001153331">
    <property type="component" value="Unassembled WGS sequence"/>
</dbReference>
<evidence type="ECO:0000313" key="1">
    <source>
        <dbReference type="EMBL" id="KAJ8113378.1"/>
    </source>
</evidence>
<gene>
    <name evidence="1" type="ORF">OPT61_g4471</name>
</gene>
<comment type="caution">
    <text evidence="1">The sequence shown here is derived from an EMBL/GenBank/DDBJ whole genome shotgun (WGS) entry which is preliminary data.</text>
</comment>
<proteinExistence type="predicted"/>
<protein>
    <submittedName>
        <fullName evidence="1">Uncharacterized protein</fullName>
    </submittedName>
</protein>
<name>A0ACC2IDZ7_9PLEO</name>
<accession>A0ACC2IDZ7</accession>